<dbReference type="PANTHER" id="PTHR30538">
    <property type="entry name" value="LYSINE 2,3-AMINOMUTASE-RELATED"/>
    <property type="match status" value="1"/>
</dbReference>
<keyword evidence="2" id="KW-0413">Isomerase</keyword>
<evidence type="ECO:0000313" key="2">
    <source>
        <dbReference type="EMBL" id="SFV63852.1"/>
    </source>
</evidence>
<keyword evidence="1" id="KW-0411">Iron-sulfur</keyword>
<protein>
    <submittedName>
        <fullName evidence="2">Lysine 2,3-aminomutase</fullName>
        <ecNumber evidence="2">5.4.3.2</ecNumber>
    </submittedName>
</protein>
<organism evidence="2">
    <name type="scientific">hydrothermal vent metagenome</name>
    <dbReference type="NCBI Taxonomy" id="652676"/>
    <lineage>
        <taxon>unclassified sequences</taxon>
        <taxon>metagenomes</taxon>
        <taxon>ecological metagenomes</taxon>
    </lineage>
</organism>
<keyword evidence="1" id="KW-0004">4Fe-4S</keyword>
<dbReference type="GO" id="GO:0051539">
    <property type="term" value="F:4 iron, 4 sulfur cluster binding"/>
    <property type="evidence" value="ECO:0007669"/>
    <property type="project" value="UniProtKB-KW"/>
</dbReference>
<dbReference type="PANTHER" id="PTHR30538:SF1">
    <property type="entry name" value="L-LYSINE 2,3-AMINOMUTASE"/>
    <property type="match status" value="1"/>
</dbReference>
<keyword evidence="1" id="KW-0479">Metal-binding</keyword>
<accession>A0A1W1CDR8</accession>
<proteinExistence type="predicted"/>
<dbReference type="EC" id="5.4.3.2" evidence="2"/>
<name>A0A1W1CDR8_9ZZZZ</name>
<dbReference type="InterPro" id="IPR003739">
    <property type="entry name" value="Lys_aminomutase/Glu_NH3_mut"/>
</dbReference>
<dbReference type="AlphaFoldDB" id="A0A1W1CDR8"/>
<dbReference type="InterPro" id="IPR013785">
    <property type="entry name" value="Aldolase_TIM"/>
</dbReference>
<keyword evidence="1" id="KW-0408">Iron</keyword>
<reference evidence="2" key="1">
    <citation type="submission" date="2016-10" db="EMBL/GenBank/DDBJ databases">
        <authorList>
            <person name="de Groot N.N."/>
        </authorList>
    </citation>
    <scope>NUCLEOTIDE SEQUENCE</scope>
</reference>
<gene>
    <name evidence="2" type="ORF">MNB_SV-12-2053</name>
</gene>
<sequence>MVATLHNNITHINPILQKIIEENEEFINFFYISRDIKELKKRLNRFILLKMSSEGVAYYAGLTSGQKALQSISWQNYGAIRLLDYIDNDGLVINDQNLKGKEVISQPITTLYELLTKEKRISNDFLYDMLYLLRQFNGTLKHNVPSKERVLGWMDRHFSGLEPELVAMRAENKKRIIKKIIEKMDSGEIHKVSYSFDEGMSFEEKYSRVESWWEFEKFHMRFAFRDPDTLNEMLDYSIDAKTMQILKDAQAKGIPIFANPHYTSLLLVNPPQKYRYADQAIRSYLFASRELVDEFGDIVAWEKEDIVKPNEPNAAGWILPEGDSIHRRYPEVAIFIPKTRGRTCGGLCVSCQRMYGFQKKQFDFDLDALEPKQSWSKELPKLLEYFEKDSQLRDILITGGDALMNSDKQLKEIFDNIYEMAERKFESNKNREKKYALMSRIRLGSRLLVFIPQRITNELIEIMREFRERASKIGFKQFIVQTHFESAIEITPEVKKAVDRILSVGWIVTNQNVFTPAVSVRGHTAYLREALNDIGILPYYTFSVKGFKENSANFSNNARTAQEVHEEKVLGAYSKTVDKEIAKLPSDSSNIIQNIDRLRKEIDTPFLATDRNVMNLPAVGKSLTFRTIGISDDGRRILEFDHDHNRKHSPIIDKLGKIKIIESKSIKSYLNQIEEFGEDILEYKSIWGYSIFETEKRTSIYKYPKYDYEVTDEIMNFSLLK</sequence>
<dbReference type="GO" id="GO:0050066">
    <property type="term" value="F:L-lysine 2,3-aminomutase activity"/>
    <property type="evidence" value="ECO:0007669"/>
    <property type="project" value="UniProtKB-EC"/>
</dbReference>
<dbReference type="Gene3D" id="3.20.20.70">
    <property type="entry name" value="Aldolase class I"/>
    <property type="match status" value="1"/>
</dbReference>
<dbReference type="EMBL" id="FPHE01000128">
    <property type="protein sequence ID" value="SFV63852.1"/>
    <property type="molecule type" value="Genomic_DNA"/>
</dbReference>
<evidence type="ECO:0000256" key="1">
    <source>
        <dbReference type="ARBA" id="ARBA00022485"/>
    </source>
</evidence>